<name>X0Z7J7_9ZZZZ</name>
<evidence type="ECO:0000313" key="1">
    <source>
        <dbReference type="EMBL" id="GAG54372.1"/>
    </source>
</evidence>
<dbReference type="EMBL" id="BART01008471">
    <property type="protein sequence ID" value="GAG54372.1"/>
    <property type="molecule type" value="Genomic_DNA"/>
</dbReference>
<evidence type="ECO:0008006" key="2">
    <source>
        <dbReference type="Google" id="ProtNLM"/>
    </source>
</evidence>
<feature type="non-terminal residue" evidence="1">
    <location>
        <position position="124"/>
    </location>
</feature>
<comment type="caution">
    <text evidence="1">The sequence shown here is derived from an EMBL/GenBank/DDBJ whole genome shotgun (WGS) entry which is preliminary data.</text>
</comment>
<dbReference type="Pfam" id="PF06050">
    <property type="entry name" value="HGD-D"/>
    <property type="match status" value="1"/>
</dbReference>
<reference evidence="1" key="1">
    <citation type="journal article" date="2014" name="Front. Microbiol.">
        <title>High frequency of phylogenetically diverse reductive dehalogenase-homologous genes in deep subseafloor sedimentary metagenomes.</title>
        <authorList>
            <person name="Kawai M."/>
            <person name="Futagami T."/>
            <person name="Toyoda A."/>
            <person name="Takaki Y."/>
            <person name="Nishi S."/>
            <person name="Hori S."/>
            <person name="Arai W."/>
            <person name="Tsubouchi T."/>
            <person name="Morono Y."/>
            <person name="Uchiyama I."/>
            <person name="Ito T."/>
            <person name="Fujiyama A."/>
            <person name="Inagaki F."/>
            <person name="Takami H."/>
        </authorList>
    </citation>
    <scope>NUCLEOTIDE SEQUENCE</scope>
    <source>
        <strain evidence="1">Expedition CK06-06</strain>
    </source>
</reference>
<gene>
    <name evidence="1" type="ORF">S01H4_19045</name>
</gene>
<proteinExistence type="predicted"/>
<organism evidence="1">
    <name type="scientific">marine sediment metagenome</name>
    <dbReference type="NCBI Taxonomy" id="412755"/>
    <lineage>
        <taxon>unclassified sequences</taxon>
        <taxon>metagenomes</taxon>
        <taxon>ecological metagenomes</taxon>
    </lineage>
</organism>
<accession>X0Z7J7</accession>
<dbReference type="Gene3D" id="3.40.50.11890">
    <property type="match status" value="1"/>
</dbReference>
<protein>
    <recommendedName>
        <fullName evidence="2">2-hydroxyacyl-CoA dehydratase</fullName>
    </recommendedName>
</protein>
<dbReference type="InterPro" id="IPR010327">
    <property type="entry name" value="FldB/FldC_alpha/beta"/>
</dbReference>
<sequence length="124" mass="14652">MAYKIGYIDPSFNTPEELIMAANLIPYRIFGDPTIDLMDANKFVPPNHCFWARNCLQRGLNGLDKEIKGIIITHACDCSNREYDIWFEHVSYDFYYYLNAPLKRDKISLKFFINDIKELKFQLE</sequence>
<dbReference type="AlphaFoldDB" id="X0Z7J7"/>